<dbReference type="GO" id="GO:0016020">
    <property type="term" value="C:membrane"/>
    <property type="evidence" value="ECO:0007669"/>
    <property type="project" value="UniProtKB-SubCell"/>
</dbReference>
<evidence type="ECO:0000256" key="1">
    <source>
        <dbReference type="ARBA" id="ARBA00004141"/>
    </source>
</evidence>
<dbReference type="InterPro" id="IPR003439">
    <property type="entry name" value="ABC_transporter-like_ATP-bd"/>
</dbReference>
<feature type="region of interest" description="Disordered" evidence="8">
    <location>
        <begin position="1"/>
        <end position="22"/>
    </location>
</feature>
<evidence type="ECO:0000256" key="3">
    <source>
        <dbReference type="ARBA" id="ARBA00022692"/>
    </source>
</evidence>
<dbReference type="PANTHER" id="PTHR43582:SF5">
    <property type="entry name" value="ABC TRANSPORTER"/>
    <property type="match status" value="1"/>
</dbReference>
<name>E1YFA4_9BACT</name>
<gene>
    <name evidence="10" type="ORF">N47_J02290</name>
</gene>
<organism evidence="10">
    <name type="scientific">uncultured Desulfobacterium sp</name>
    <dbReference type="NCBI Taxonomy" id="201089"/>
    <lineage>
        <taxon>Bacteria</taxon>
        <taxon>Pseudomonadati</taxon>
        <taxon>Thermodesulfobacteriota</taxon>
        <taxon>Desulfobacteria</taxon>
        <taxon>Desulfobacterales</taxon>
        <taxon>Desulfobacteriaceae</taxon>
        <taxon>Desulfobacterium</taxon>
        <taxon>environmental samples</taxon>
    </lineage>
</organism>
<dbReference type="GO" id="GO:0016887">
    <property type="term" value="F:ATP hydrolysis activity"/>
    <property type="evidence" value="ECO:0007669"/>
    <property type="project" value="InterPro"/>
</dbReference>
<evidence type="ECO:0000256" key="7">
    <source>
        <dbReference type="ARBA" id="ARBA00023136"/>
    </source>
</evidence>
<dbReference type="PROSITE" id="PS00211">
    <property type="entry name" value="ABC_TRANSPORTER_1"/>
    <property type="match status" value="1"/>
</dbReference>
<comment type="subcellular location">
    <subcellularLocation>
        <location evidence="1">Membrane</location>
        <topology evidence="1">Multi-pass membrane protein</topology>
    </subcellularLocation>
</comment>
<keyword evidence="2" id="KW-0813">Transport</keyword>
<evidence type="ECO:0000256" key="8">
    <source>
        <dbReference type="SAM" id="MobiDB-lite"/>
    </source>
</evidence>
<keyword evidence="6" id="KW-1133">Transmembrane helix</keyword>
<dbReference type="InterPro" id="IPR027417">
    <property type="entry name" value="P-loop_NTPase"/>
</dbReference>
<dbReference type="AlphaFoldDB" id="E1YFA4"/>
<sequence length="307" mass="34508">MWDRSRDCQRKRHTGRNTETQKQRINMITVSELTRRYGAAEKQITAVDGISFTVEQGTVFGILGPNGAGKTTLIKMMTTLSRPDAGSCAIGGFDVAIDPLSIKKLIGVVPQENNLDRELTAYENLLIYGMLHHASDLPGKIERILKMVELWDRKNFVVSKFSGGMQRRLLIARALLTEPAVLFLDEPTIGLDPQIRRQLWDVIRKTRIDGRTVIITTHYIEEAELLCDRVCIVSKGKLIAIDSPENLKKTVGEYAVDVIGADGKLIQFMFKTRDEAHEKAKQLQNGVTIRRSNLEDVFMKLTGGKIE</sequence>
<evidence type="ECO:0000259" key="9">
    <source>
        <dbReference type="PROSITE" id="PS50893"/>
    </source>
</evidence>
<reference evidence="10" key="1">
    <citation type="journal article" date="2011" name="Environ. Microbiol.">
        <title>Genomic insights into the metabolic potential of the polycyclic aromatic hydrocarbon degrading sulfate-reducing Deltaproteobacterium N47.</title>
        <authorList>
            <person name="Bergmann F."/>
            <person name="Selesi D."/>
            <person name="Weinmaier T."/>
            <person name="Tischler P."/>
            <person name="Rattei T."/>
            <person name="Meckenstock R.U."/>
        </authorList>
    </citation>
    <scope>NUCLEOTIDE SEQUENCE</scope>
</reference>
<keyword evidence="3" id="KW-0812">Transmembrane</keyword>
<dbReference type="Gene3D" id="3.40.50.300">
    <property type="entry name" value="P-loop containing nucleotide triphosphate hydrolases"/>
    <property type="match status" value="1"/>
</dbReference>
<keyword evidence="5" id="KW-0067">ATP-binding</keyword>
<dbReference type="InterPro" id="IPR017871">
    <property type="entry name" value="ABC_transporter-like_CS"/>
</dbReference>
<evidence type="ECO:0000256" key="6">
    <source>
        <dbReference type="ARBA" id="ARBA00022989"/>
    </source>
</evidence>
<protein>
    <recommendedName>
        <fullName evidence="9">ABC transporter domain-containing protein</fullName>
    </recommendedName>
</protein>
<keyword evidence="4" id="KW-0547">Nucleotide-binding</keyword>
<keyword evidence="7" id="KW-0472">Membrane</keyword>
<dbReference type="PANTHER" id="PTHR43582">
    <property type="entry name" value="LINEARMYCIN RESISTANCE ATP-BINDING PROTEIN LNRL"/>
    <property type="match status" value="1"/>
</dbReference>
<dbReference type="PROSITE" id="PS50893">
    <property type="entry name" value="ABC_TRANSPORTER_2"/>
    <property type="match status" value="1"/>
</dbReference>
<evidence type="ECO:0000256" key="4">
    <source>
        <dbReference type="ARBA" id="ARBA00022741"/>
    </source>
</evidence>
<dbReference type="EMBL" id="FR695872">
    <property type="protein sequence ID" value="CBX29248.1"/>
    <property type="molecule type" value="Genomic_DNA"/>
</dbReference>
<dbReference type="Pfam" id="PF00005">
    <property type="entry name" value="ABC_tran"/>
    <property type="match status" value="1"/>
</dbReference>
<dbReference type="FunFam" id="3.40.50.300:FF:000335">
    <property type="entry name" value="ATP binding cassette subfamily A member 5"/>
    <property type="match status" value="1"/>
</dbReference>
<evidence type="ECO:0000313" key="10">
    <source>
        <dbReference type="EMBL" id="CBX29248.1"/>
    </source>
</evidence>
<dbReference type="SUPFAM" id="SSF52540">
    <property type="entry name" value="P-loop containing nucleoside triphosphate hydrolases"/>
    <property type="match status" value="1"/>
</dbReference>
<dbReference type="GO" id="GO:0005524">
    <property type="term" value="F:ATP binding"/>
    <property type="evidence" value="ECO:0007669"/>
    <property type="project" value="UniProtKB-KW"/>
</dbReference>
<proteinExistence type="predicted"/>
<evidence type="ECO:0000256" key="2">
    <source>
        <dbReference type="ARBA" id="ARBA00022448"/>
    </source>
</evidence>
<feature type="domain" description="ABC transporter" evidence="9">
    <location>
        <begin position="28"/>
        <end position="260"/>
    </location>
</feature>
<accession>E1YFA4</accession>
<dbReference type="SMART" id="SM00382">
    <property type="entry name" value="AAA"/>
    <property type="match status" value="1"/>
</dbReference>
<evidence type="ECO:0000256" key="5">
    <source>
        <dbReference type="ARBA" id="ARBA00022840"/>
    </source>
</evidence>
<dbReference type="InterPro" id="IPR003593">
    <property type="entry name" value="AAA+_ATPase"/>
</dbReference>